<dbReference type="NCBIfam" id="NF003548">
    <property type="entry name" value="PRK05205.1-4"/>
    <property type="match status" value="1"/>
</dbReference>
<dbReference type="InterPro" id="IPR023050">
    <property type="entry name" value="PyrR"/>
</dbReference>
<accession>A0A9D1FL21</accession>
<dbReference type="AlphaFoldDB" id="A0A9D1FL21"/>
<keyword evidence="5" id="KW-0694">RNA-binding</keyword>
<dbReference type="NCBIfam" id="NF003549">
    <property type="entry name" value="PRK05205.1-5"/>
    <property type="match status" value="1"/>
</dbReference>
<keyword evidence="5 7" id="KW-0328">Glycosyltransferase</keyword>
<dbReference type="FunFam" id="3.40.50.2020:FF:000020">
    <property type="entry name" value="Bifunctional protein PyrR"/>
    <property type="match status" value="1"/>
</dbReference>
<sequence length="172" mass="19009">MTEKALILDEKAMARAITRISFEIIERNKGAKDLCILGIMSRGKELALRIAEKISSIENILVPAGALDISPYRDDREIKEDQSDVPFSVTGKKVVLVDDVIYTGRTARAAIDAVFALGRPQLINLAVLIDRGHRELPIRADYVGKNLPTSREETVRVQVKELDGVDAVSILE</sequence>
<evidence type="ECO:0000313" key="8">
    <source>
        <dbReference type="Proteomes" id="UP000824002"/>
    </source>
</evidence>
<dbReference type="CDD" id="cd06223">
    <property type="entry name" value="PRTases_typeI"/>
    <property type="match status" value="1"/>
</dbReference>
<organism evidence="7 8">
    <name type="scientific">Candidatus Merdivicinus excrementipullorum</name>
    <dbReference type="NCBI Taxonomy" id="2840867"/>
    <lineage>
        <taxon>Bacteria</taxon>
        <taxon>Bacillati</taxon>
        <taxon>Bacillota</taxon>
        <taxon>Clostridia</taxon>
        <taxon>Eubacteriales</taxon>
        <taxon>Oscillospiraceae</taxon>
        <taxon>Oscillospiraceae incertae sedis</taxon>
        <taxon>Candidatus Merdivicinus</taxon>
    </lineage>
</organism>
<dbReference type="Pfam" id="PF00156">
    <property type="entry name" value="Pribosyltran"/>
    <property type="match status" value="1"/>
</dbReference>
<comment type="function">
    <text evidence="5">Regulates transcriptional attenuation of the pyrimidine nucleotide (pyr) operon by binding in a uridine-dependent manner to specific sites on pyr mRNA. This disrupts an antiterminator hairpin in the RNA and favors formation of a downstream transcription terminator, leading to a reduced expression of downstream genes.</text>
</comment>
<protein>
    <recommendedName>
        <fullName evidence="5">Bifunctional protein PyrR</fullName>
    </recommendedName>
    <domain>
        <recommendedName>
            <fullName evidence="5">Pyrimidine operon regulatory protein</fullName>
        </recommendedName>
    </domain>
    <domain>
        <recommendedName>
            <fullName evidence="5">Uracil phosphoribosyltransferase</fullName>
            <shortName evidence="5">UPRTase</shortName>
            <ecNumber evidence="5">2.4.2.9</ecNumber>
        </recommendedName>
    </domain>
</protein>
<evidence type="ECO:0000256" key="5">
    <source>
        <dbReference type="HAMAP-Rule" id="MF_01219"/>
    </source>
</evidence>
<dbReference type="HAMAP" id="MF_01219">
    <property type="entry name" value="PyrR"/>
    <property type="match status" value="1"/>
</dbReference>
<dbReference type="GO" id="GO:0003723">
    <property type="term" value="F:RNA binding"/>
    <property type="evidence" value="ECO:0007669"/>
    <property type="project" value="UniProtKB-UniRule"/>
</dbReference>
<reference evidence="7" key="1">
    <citation type="submission" date="2020-10" db="EMBL/GenBank/DDBJ databases">
        <authorList>
            <person name="Gilroy R."/>
        </authorList>
    </citation>
    <scope>NUCLEOTIDE SEQUENCE</scope>
    <source>
        <strain evidence="7">CHK199-13235</strain>
    </source>
</reference>
<dbReference type="GO" id="GO:0004845">
    <property type="term" value="F:uracil phosphoribosyltransferase activity"/>
    <property type="evidence" value="ECO:0007669"/>
    <property type="project" value="UniProtKB-UniRule"/>
</dbReference>
<dbReference type="EMBL" id="DVJP01000015">
    <property type="protein sequence ID" value="HIS75447.1"/>
    <property type="molecule type" value="Genomic_DNA"/>
</dbReference>
<reference evidence="7" key="2">
    <citation type="journal article" date="2021" name="PeerJ">
        <title>Extensive microbial diversity within the chicken gut microbiome revealed by metagenomics and culture.</title>
        <authorList>
            <person name="Gilroy R."/>
            <person name="Ravi A."/>
            <person name="Getino M."/>
            <person name="Pursley I."/>
            <person name="Horton D.L."/>
            <person name="Alikhan N.F."/>
            <person name="Baker D."/>
            <person name="Gharbi K."/>
            <person name="Hall N."/>
            <person name="Watson M."/>
            <person name="Adriaenssens E.M."/>
            <person name="Foster-Nyarko E."/>
            <person name="Jarju S."/>
            <person name="Secka A."/>
            <person name="Antonio M."/>
            <person name="Oren A."/>
            <person name="Chaudhuri R.R."/>
            <person name="La Ragione R."/>
            <person name="Hildebrand F."/>
            <person name="Pallen M.J."/>
        </authorList>
    </citation>
    <scope>NUCLEOTIDE SEQUENCE</scope>
    <source>
        <strain evidence="7">CHK199-13235</strain>
    </source>
</reference>
<dbReference type="EC" id="2.4.2.9" evidence="5"/>
<dbReference type="InterPro" id="IPR050137">
    <property type="entry name" value="PyrR_bifunctional"/>
</dbReference>
<comment type="catalytic activity">
    <reaction evidence="5">
        <text>UMP + diphosphate = 5-phospho-alpha-D-ribose 1-diphosphate + uracil</text>
        <dbReference type="Rhea" id="RHEA:13017"/>
        <dbReference type="ChEBI" id="CHEBI:17568"/>
        <dbReference type="ChEBI" id="CHEBI:33019"/>
        <dbReference type="ChEBI" id="CHEBI:57865"/>
        <dbReference type="ChEBI" id="CHEBI:58017"/>
        <dbReference type="EC" id="2.4.2.9"/>
    </reaction>
</comment>
<comment type="subunit">
    <text evidence="5">Homodimer and homohexamer; in equilibrium.</text>
</comment>
<evidence type="ECO:0000256" key="3">
    <source>
        <dbReference type="ARBA" id="ARBA00023015"/>
    </source>
</evidence>
<evidence type="ECO:0000256" key="1">
    <source>
        <dbReference type="ARBA" id="ARBA00005565"/>
    </source>
</evidence>
<dbReference type="InterPro" id="IPR000836">
    <property type="entry name" value="PRTase_dom"/>
</dbReference>
<comment type="caution">
    <text evidence="7">The sequence shown here is derived from an EMBL/GenBank/DDBJ whole genome shotgun (WGS) entry which is preliminary data.</text>
</comment>
<evidence type="ECO:0000259" key="6">
    <source>
        <dbReference type="Pfam" id="PF00156"/>
    </source>
</evidence>
<dbReference type="GO" id="GO:0006353">
    <property type="term" value="P:DNA-templated transcription termination"/>
    <property type="evidence" value="ECO:0007669"/>
    <property type="project" value="UniProtKB-UniRule"/>
</dbReference>
<evidence type="ECO:0000256" key="2">
    <source>
        <dbReference type="ARBA" id="ARBA00022472"/>
    </source>
</evidence>
<dbReference type="PANTHER" id="PTHR11608">
    <property type="entry name" value="BIFUNCTIONAL PROTEIN PYRR"/>
    <property type="match status" value="1"/>
</dbReference>
<evidence type="ECO:0000256" key="4">
    <source>
        <dbReference type="ARBA" id="ARBA00023163"/>
    </source>
</evidence>
<dbReference type="SUPFAM" id="SSF53271">
    <property type="entry name" value="PRTase-like"/>
    <property type="match status" value="1"/>
</dbReference>
<dbReference type="Gene3D" id="3.40.50.2020">
    <property type="match status" value="1"/>
</dbReference>
<proteinExistence type="inferred from homology"/>
<feature type="short sequence motif" description="PRPP-binding" evidence="5">
    <location>
        <begin position="94"/>
        <end position="106"/>
    </location>
</feature>
<keyword evidence="2 5" id="KW-0806">Transcription termination</keyword>
<name>A0A9D1FL21_9FIRM</name>
<keyword evidence="3 5" id="KW-0805">Transcription regulation</keyword>
<comment type="similarity">
    <text evidence="1 5">Belongs to the purine/pyrimidine phosphoribosyltransferase family. PyrR subfamily.</text>
</comment>
<gene>
    <name evidence="5 7" type="primary">pyrR</name>
    <name evidence="7" type="ORF">IAB51_01425</name>
</gene>
<feature type="domain" description="Phosphoribosyltransferase" evidence="6">
    <location>
        <begin position="7"/>
        <end position="157"/>
    </location>
</feature>
<dbReference type="Proteomes" id="UP000824002">
    <property type="component" value="Unassembled WGS sequence"/>
</dbReference>
<keyword evidence="4 5" id="KW-0804">Transcription</keyword>
<comment type="function">
    <text evidence="5">Also displays a weak uracil phosphoribosyltransferase activity which is not physiologically significant.</text>
</comment>
<dbReference type="PANTHER" id="PTHR11608:SF0">
    <property type="entry name" value="BIFUNCTIONAL PROTEIN PYRR"/>
    <property type="match status" value="1"/>
</dbReference>
<keyword evidence="5 7" id="KW-0808">Transferase</keyword>
<evidence type="ECO:0000313" key="7">
    <source>
        <dbReference type="EMBL" id="HIS75447.1"/>
    </source>
</evidence>
<dbReference type="InterPro" id="IPR029057">
    <property type="entry name" value="PRTase-like"/>
</dbReference>